<organism evidence="1 2">
    <name type="scientific">Eucalyptus globulus</name>
    <name type="common">Tasmanian blue gum</name>
    <dbReference type="NCBI Taxonomy" id="34317"/>
    <lineage>
        <taxon>Eukaryota</taxon>
        <taxon>Viridiplantae</taxon>
        <taxon>Streptophyta</taxon>
        <taxon>Embryophyta</taxon>
        <taxon>Tracheophyta</taxon>
        <taxon>Spermatophyta</taxon>
        <taxon>Magnoliopsida</taxon>
        <taxon>eudicotyledons</taxon>
        <taxon>Gunneridae</taxon>
        <taxon>Pentapetalae</taxon>
        <taxon>rosids</taxon>
        <taxon>malvids</taxon>
        <taxon>Myrtales</taxon>
        <taxon>Myrtaceae</taxon>
        <taxon>Myrtoideae</taxon>
        <taxon>Eucalypteae</taxon>
        <taxon>Eucalyptus</taxon>
    </lineage>
</organism>
<dbReference type="Proteomes" id="UP001634007">
    <property type="component" value="Unassembled WGS sequence"/>
</dbReference>
<dbReference type="EMBL" id="JBJKBG010000008">
    <property type="protein sequence ID" value="KAL3726728.1"/>
    <property type="molecule type" value="Genomic_DNA"/>
</dbReference>
<proteinExistence type="predicted"/>
<keyword evidence="2" id="KW-1185">Reference proteome</keyword>
<gene>
    <name evidence="1" type="ORF">ACJRO7_031598</name>
</gene>
<sequence length="166" mass="19467">MLGRRHTLEVARNAEALELASLADVGWRCGVNRGASAGSIVDRRADVPQKLSTEMESTNGKQLRWREMGKTEEWAGVGRAWLHQLVDSISLLDEWPRGWSSVDAGLKLWLRWGRDVRRVNNEGLRWGFDREKQRRWRGTWTGFVAGLRWFCWFRWLEGKRSINRWC</sequence>
<dbReference type="AlphaFoldDB" id="A0ABD3JKP9"/>
<evidence type="ECO:0000313" key="1">
    <source>
        <dbReference type="EMBL" id="KAL3726728.1"/>
    </source>
</evidence>
<accession>A0ABD3JKP9</accession>
<evidence type="ECO:0000313" key="2">
    <source>
        <dbReference type="Proteomes" id="UP001634007"/>
    </source>
</evidence>
<comment type="caution">
    <text evidence="1">The sequence shown here is derived from an EMBL/GenBank/DDBJ whole genome shotgun (WGS) entry which is preliminary data.</text>
</comment>
<protein>
    <submittedName>
        <fullName evidence="1">Uncharacterized protein</fullName>
    </submittedName>
</protein>
<name>A0ABD3JKP9_EUCGL</name>
<reference evidence="1 2" key="1">
    <citation type="submission" date="2024-11" db="EMBL/GenBank/DDBJ databases">
        <title>Chromosome-level genome assembly of Eucalyptus globulus Labill. provides insights into its genome evolution.</title>
        <authorList>
            <person name="Li X."/>
        </authorList>
    </citation>
    <scope>NUCLEOTIDE SEQUENCE [LARGE SCALE GENOMIC DNA]</scope>
    <source>
        <strain evidence="1">CL2024</strain>
        <tissue evidence="1">Fresh tender leaves</tissue>
    </source>
</reference>